<feature type="non-terminal residue" evidence="7">
    <location>
        <position position="1"/>
    </location>
</feature>
<protein>
    <recommendedName>
        <fullName evidence="5">Transport permease protein</fullName>
    </recommendedName>
</protein>
<feature type="transmembrane region" description="Helical" evidence="5">
    <location>
        <begin position="66"/>
        <end position="90"/>
    </location>
</feature>
<comment type="caution">
    <text evidence="7">The sequence shown here is derived from an EMBL/GenBank/DDBJ whole genome shotgun (WGS) entry which is preliminary data.</text>
</comment>
<dbReference type="Pfam" id="PF01061">
    <property type="entry name" value="ABC2_membrane"/>
    <property type="match status" value="1"/>
</dbReference>
<sequence length="263" mass="28600">EEMIAARRESGWRRGMGDSLLLAWRNLLRLSRTPAVVVSVLLFPAIFLSGFLVIGQRLMAAQGVDYIQYLVPIINLQAMFFAGLSSALLLTKDMQTGMMQRCRAMPISRAAVLGGLVLAYLVRGLFATLILLALALVYGFRFQAGLLGLLGYFFLVLLFTAVCIAGYGALALKLRRPALVDAVSIVPYAPLLLLSNGFSPAENFPGWLQPIVRYQPVSVTCDALRSLSSASPELLPVLSSLLWLTAALVGLGAWAIHLYRNLS</sequence>
<reference evidence="7" key="1">
    <citation type="submission" date="2020-10" db="EMBL/GenBank/DDBJ databases">
        <authorList>
            <person name="Castelo-Branco R."/>
            <person name="Eusebio N."/>
            <person name="Adriana R."/>
            <person name="Vieira A."/>
            <person name="Brugerolle De Fraissinette N."/>
            <person name="Rezende De Castro R."/>
            <person name="Schneider M.P."/>
            <person name="Vasconcelos V."/>
            <person name="Leao P.N."/>
        </authorList>
    </citation>
    <scope>NUCLEOTIDE SEQUENCE</scope>
    <source>
        <strain evidence="7">LEGE 07310</strain>
    </source>
</reference>
<feature type="transmembrane region" description="Helical" evidence="5">
    <location>
        <begin position="234"/>
        <end position="259"/>
    </location>
</feature>
<gene>
    <name evidence="7" type="ORF">IQ241_02565</name>
</gene>
<dbReference type="PROSITE" id="PS51012">
    <property type="entry name" value="ABC_TM2"/>
    <property type="match status" value="1"/>
</dbReference>
<comment type="subcellular location">
    <subcellularLocation>
        <location evidence="5">Cell membrane</location>
        <topology evidence="5">Multi-pass membrane protein</topology>
    </subcellularLocation>
    <subcellularLocation>
        <location evidence="1">Membrane</location>
        <topology evidence="1">Multi-pass membrane protein</topology>
    </subcellularLocation>
</comment>
<keyword evidence="5" id="KW-0813">Transport</keyword>
<evidence type="ECO:0000313" key="8">
    <source>
        <dbReference type="Proteomes" id="UP000636505"/>
    </source>
</evidence>
<dbReference type="PANTHER" id="PTHR43229:SF2">
    <property type="entry name" value="NODULATION PROTEIN J"/>
    <property type="match status" value="1"/>
</dbReference>
<evidence type="ECO:0000256" key="4">
    <source>
        <dbReference type="ARBA" id="ARBA00023136"/>
    </source>
</evidence>
<feature type="transmembrane region" description="Helical" evidence="5">
    <location>
        <begin position="111"/>
        <end position="138"/>
    </location>
</feature>
<keyword evidence="3 5" id="KW-1133">Transmembrane helix</keyword>
<organism evidence="7 8">
    <name type="scientific">Vasconcelosia minhoensis LEGE 07310</name>
    <dbReference type="NCBI Taxonomy" id="915328"/>
    <lineage>
        <taxon>Bacteria</taxon>
        <taxon>Bacillati</taxon>
        <taxon>Cyanobacteriota</taxon>
        <taxon>Cyanophyceae</taxon>
        <taxon>Nodosilineales</taxon>
        <taxon>Cymatolegaceae</taxon>
        <taxon>Vasconcelosia</taxon>
        <taxon>Vasconcelosia minhoensis</taxon>
    </lineage>
</organism>
<dbReference type="PIRSF" id="PIRSF006648">
    <property type="entry name" value="DrrB"/>
    <property type="match status" value="1"/>
</dbReference>
<name>A0A8J7A4M9_9CYAN</name>
<evidence type="ECO:0000259" key="6">
    <source>
        <dbReference type="PROSITE" id="PS51012"/>
    </source>
</evidence>
<evidence type="ECO:0000256" key="1">
    <source>
        <dbReference type="ARBA" id="ARBA00004141"/>
    </source>
</evidence>
<evidence type="ECO:0000313" key="7">
    <source>
        <dbReference type="EMBL" id="MBE9076187.1"/>
    </source>
</evidence>
<dbReference type="PANTHER" id="PTHR43229">
    <property type="entry name" value="NODULATION PROTEIN J"/>
    <property type="match status" value="1"/>
</dbReference>
<dbReference type="RefSeq" id="WP_193904835.1">
    <property type="nucleotide sequence ID" value="NZ_JADEXG010000003.1"/>
</dbReference>
<dbReference type="GO" id="GO:0043190">
    <property type="term" value="C:ATP-binding cassette (ABC) transporter complex"/>
    <property type="evidence" value="ECO:0007669"/>
    <property type="project" value="InterPro"/>
</dbReference>
<dbReference type="InterPro" id="IPR047817">
    <property type="entry name" value="ABC2_TM_bact-type"/>
</dbReference>
<dbReference type="GO" id="GO:0140359">
    <property type="term" value="F:ABC-type transporter activity"/>
    <property type="evidence" value="ECO:0007669"/>
    <property type="project" value="InterPro"/>
</dbReference>
<keyword evidence="2 5" id="KW-0812">Transmembrane</keyword>
<comment type="similarity">
    <text evidence="5">Belongs to the ABC-2 integral membrane protein family.</text>
</comment>
<dbReference type="InterPro" id="IPR013525">
    <property type="entry name" value="ABC2_TM"/>
</dbReference>
<feature type="transmembrane region" description="Helical" evidence="5">
    <location>
        <begin position="150"/>
        <end position="172"/>
    </location>
</feature>
<dbReference type="InterPro" id="IPR000412">
    <property type="entry name" value="ABC_2_transport"/>
</dbReference>
<feature type="domain" description="ABC transmembrane type-2" evidence="6">
    <location>
        <begin position="35"/>
        <end position="262"/>
    </location>
</feature>
<evidence type="ECO:0000256" key="3">
    <source>
        <dbReference type="ARBA" id="ARBA00022989"/>
    </source>
</evidence>
<accession>A0A8J7A4M9</accession>
<evidence type="ECO:0000256" key="5">
    <source>
        <dbReference type="RuleBase" id="RU361157"/>
    </source>
</evidence>
<proteinExistence type="inferred from homology"/>
<dbReference type="InterPro" id="IPR051784">
    <property type="entry name" value="Nod_factor_ABC_transporter"/>
</dbReference>
<dbReference type="AlphaFoldDB" id="A0A8J7A4M9"/>
<evidence type="ECO:0000256" key="2">
    <source>
        <dbReference type="ARBA" id="ARBA00022692"/>
    </source>
</evidence>
<dbReference type="EMBL" id="JADEXG010000003">
    <property type="protein sequence ID" value="MBE9076187.1"/>
    <property type="molecule type" value="Genomic_DNA"/>
</dbReference>
<feature type="transmembrane region" description="Helical" evidence="5">
    <location>
        <begin position="35"/>
        <end position="54"/>
    </location>
</feature>
<keyword evidence="8" id="KW-1185">Reference proteome</keyword>
<dbReference type="Proteomes" id="UP000636505">
    <property type="component" value="Unassembled WGS sequence"/>
</dbReference>
<keyword evidence="4 5" id="KW-0472">Membrane</keyword>
<keyword evidence="5" id="KW-1003">Cell membrane</keyword>
<comment type="caution">
    <text evidence="5">Lacks conserved residue(s) required for the propagation of feature annotation.</text>
</comment>